<dbReference type="OrthoDB" id="103349at2759"/>
<evidence type="ECO:0000313" key="6">
    <source>
        <dbReference type="EMBL" id="CDO54214.1"/>
    </source>
</evidence>
<dbReference type="GO" id="GO:0046872">
    <property type="term" value="F:metal ion binding"/>
    <property type="evidence" value="ECO:0007669"/>
    <property type="project" value="UniProtKB-KW"/>
</dbReference>
<dbReference type="Gene3D" id="3.30.1120.10">
    <property type="match status" value="1"/>
</dbReference>
<reference evidence="6" key="1">
    <citation type="submission" date="2014-03" db="EMBL/GenBank/DDBJ databases">
        <authorList>
            <person name="Casaregola S."/>
        </authorList>
    </citation>
    <scope>NUCLEOTIDE SEQUENCE [LARGE SCALE GENOMIC DNA]</scope>
    <source>
        <strain evidence="6">CLIB 918</strain>
    </source>
</reference>
<dbReference type="InterPro" id="IPR017850">
    <property type="entry name" value="Alkaline_phosphatase_core_sf"/>
</dbReference>
<organism evidence="6 7">
    <name type="scientific">Geotrichum candidum</name>
    <name type="common">Oospora lactis</name>
    <name type="synonym">Dipodascus geotrichum</name>
    <dbReference type="NCBI Taxonomy" id="1173061"/>
    <lineage>
        <taxon>Eukaryota</taxon>
        <taxon>Fungi</taxon>
        <taxon>Dikarya</taxon>
        <taxon>Ascomycota</taxon>
        <taxon>Saccharomycotina</taxon>
        <taxon>Dipodascomycetes</taxon>
        <taxon>Dipodascales</taxon>
        <taxon>Dipodascaceae</taxon>
        <taxon>Geotrichum</taxon>
    </lineage>
</organism>
<keyword evidence="7" id="KW-1185">Reference proteome</keyword>
<accession>A0A0J9X9W0</accession>
<dbReference type="InterPro" id="IPR024607">
    <property type="entry name" value="Sulfatase_CS"/>
</dbReference>
<dbReference type="AlphaFoldDB" id="A0A0J9X9W0"/>
<dbReference type="GO" id="GO:0004065">
    <property type="term" value="F:arylsulfatase activity"/>
    <property type="evidence" value="ECO:0007669"/>
    <property type="project" value="TreeGrafter"/>
</dbReference>
<dbReference type="InterPro" id="IPR000917">
    <property type="entry name" value="Sulfatase_N"/>
</dbReference>
<dbReference type="SUPFAM" id="SSF53649">
    <property type="entry name" value="Alkaline phosphatase-like"/>
    <property type="match status" value="1"/>
</dbReference>
<evidence type="ECO:0000256" key="4">
    <source>
        <dbReference type="ARBA" id="ARBA00022837"/>
    </source>
</evidence>
<comment type="caution">
    <text evidence="6">The sequence shown here is derived from an EMBL/GenBank/DDBJ whole genome shotgun (WGS) entry which is preliminary data.</text>
</comment>
<evidence type="ECO:0000259" key="5">
    <source>
        <dbReference type="Pfam" id="PF00884"/>
    </source>
</evidence>
<keyword evidence="3" id="KW-0378">Hydrolase</keyword>
<dbReference type="GO" id="GO:0019637">
    <property type="term" value="P:organophosphate metabolic process"/>
    <property type="evidence" value="ECO:0007669"/>
    <property type="project" value="UniProtKB-ARBA"/>
</dbReference>
<dbReference type="EMBL" id="CCBN010000007">
    <property type="protein sequence ID" value="CDO54214.1"/>
    <property type="molecule type" value="Genomic_DNA"/>
</dbReference>
<dbReference type="CDD" id="cd16025">
    <property type="entry name" value="PAS_like"/>
    <property type="match status" value="1"/>
</dbReference>
<dbReference type="PANTHER" id="PTHR42693:SF33">
    <property type="entry name" value="ARYLSULFATASE"/>
    <property type="match status" value="1"/>
</dbReference>
<evidence type="ECO:0000313" key="7">
    <source>
        <dbReference type="Proteomes" id="UP000242525"/>
    </source>
</evidence>
<dbReference type="PROSITE" id="PS00149">
    <property type="entry name" value="SULFATASE_2"/>
    <property type="match status" value="1"/>
</dbReference>
<sequence length="603" mass="68320">MCANKQPNILLIVADDLGFSDLGSFGGEINTPALDKLAAAGVKFNQFYAAPACSPTRSMLLSGTDNHIAGVGSMYERIQRTPVYREKPGHEGYLNDKIAALPEVLNDAGYTTLMAGKWHLGLFPHLLPAKRGFDKSFSLLPACANHYGWEPQIHNEDEQDIPPLFKSCAPALHVENTVYQKTLPEDFYSSDFYASKLIEYLNEHREENKARDNEKPFFAYLPFTAPHWPIQAPRESIEKYKGVYDEGPTVLRQKRLAKQKELGIIPEEIQPHPIVGPERTEWENLEELQRLKSARVMETYAGMVDRMDWNIGKVIDNLEANGDIDNTIVIFMSDNGAEGAGDEARPLISDSMSKHLEKYYNNTLDNIGNYDSYAWYGPRWAQAATAPSKLFKMFTSEGGIHVPLIIKYPKTPDELKGNIARVFTTVMDIMPTLLEFAGIPLPDTNNFRGRRVEPIRGKSWVPYLTSPNSVERIHSSDDTVGWELFGNGALRKGDWKITFLSKPTGDNKWHLYNIKNDPGEVSDLSEQEPEKFEELLKDWKVYVSTSQVVGLSTELDEVPIDEIEDETLWMKYERNSAYTLLRMVERDEPIVYDYPSNANIHGI</sequence>
<feature type="domain" description="Sulfatase N-terminal" evidence="5">
    <location>
        <begin position="7"/>
        <end position="439"/>
    </location>
</feature>
<gene>
    <name evidence="6" type="ORF">BN980_GECA07s00945g</name>
</gene>
<dbReference type="STRING" id="1173061.A0A0J9X9W0"/>
<evidence type="ECO:0000256" key="2">
    <source>
        <dbReference type="ARBA" id="ARBA00022723"/>
    </source>
</evidence>
<dbReference type="Pfam" id="PF00884">
    <property type="entry name" value="Sulfatase"/>
    <property type="match status" value="1"/>
</dbReference>
<keyword evidence="2" id="KW-0479">Metal-binding</keyword>
<dbReference type="Gene3D" id="3.40.720.10">
    <property type="entry name" value="Alkaline Phosphatase, subunit A"/>
    <property type="match status" value="1"/>
</dbReference>
<protein>
    <recommendedName>
        <fullName evidence="5">Sulfatase N-terminal domain-containing protein</fullName>
    </recommendedName>
</protein>
<proteinExistence type="inferred from homology"/>
<evidence type="ECO:0000256" key="1">
    <source>
        <dbReference type="ARBA" id="ARBA00008779"/>
    </source>
</evidence>
<name>A0A0J9X9W0_GEOCN</name>
<evidence type="ECO:0000256" key="3">
    <source>
        <dbReference type="ARBA" id="ARBA00022801"/>
    </source>
</evidence>
<dbReference type="InterPro" id="IPR050738">
    <property type="entry name" value="Sulfatase"/>
</dbReference>
<dbReference type="PANTHER" id="PTHR42693">
    <property type="entry name" value="ARYLSULFATASE FAMILY MEMBER"/>
    <property type="match status" value="1"/>
</dbReference>
<dbReference type="Proteomes" id="UP000242525">
    <property type="component" value="Unassembled WGS sequence"/>
</dbReference>
<comment type="similarity">
    <text evidence="1">Belongs to the sulfatase family.</text>
</comment>
<keyword evidence="4" id="KW-0106">Calcium</keyword>